<dbReference type="GO" id="GO:0019829">
    <property type="term" value="F:ATPase-coupled monoatomic cation transmembrane transporter activity"/>
    <property type="evidence" value="ECO:0007669"/>
    <property type="project" value="TreeGrafter"/>
</dbReference>
<evidence type="ECO:0000256" key="11">
    <source>
        <dbReference type="SAM" id="Phobius"/>
    </source>
</evidence>
<feature type="transmembrane region" description="Helical" evidence="11">
    <location>
        <begin position="75"/>
        <end position="102"/>
    </location>
</feature>
<feature type="transmembrane region" description="Helical" evidence="11">
    <location>
        <begin position="1258"/>
        <end position="1283"/>
    </location>
</feature>
<dbReference type="InterPro" id="IPR023214">
    <property type="entry name" value="HAD_sf"/>
</dbReference>
<dbReference type="Pfam" id="PF00122">
    <property type="entry name" value="E1-E2_ATPase"/>
    <property type="match status" value="1"/>
</dbReference>
<dbReference type="InterPro" id="IPR018303">
    <property type="entry name" value="ATPase_P-typ_P_site"/>
</dbReference>
<feature type="transmembrane region" description="Helical" evidence="11">
    <location>
        <begin position="320"/>
        <end position="339"/>
    </location>
</feature>
<name>A0A7J6M4P4_PEROL</name>
<keyword evidence="3 11" id="KW-0812">Transmembrane</keyword>
<evidence type="ECO:0000256" key="4">
    <source>
        <dbReference type="ARBA" id="ARBA00022723"/>
    </source>
</evidence>
<dbReference type="InterPro" id="IPR023299">
    <property type="entry name" value="ATPase_P-typ_cyto_dom_N"/>
</dbReference>
<dbReference type="SFLD" id="SFLDF00027">
    <property type="entry name" value="p-type_atpase"/>
    <property type="match status" value="1"/>
</dbReference>
<feature type="transmembrane region" description="Helical" evidence="11">
    <location>
        <begin position="1004"/>
        <end position="1023"/>
    </location>
</feature>
<dbReference type="SUPFAM" id="SSF81665">
    <property type="entry name" value="Calcium ATPase, transmembrane domain M"/>
    <property type="match status" value="1"/>
</dbReference>
<keyword evidence="8" id="KW-1278">Translocase</keyword>
<feature type="transmembrane region" description="Helical" evidence="11">
    <location>
        <begin position="1099"/>
        <end position="1116"/>
    </location>
</feature>
<evidence type="ECO:0000256" key="7">
    <source>
        <dbReference type="ARBA" id="ARBA00022842"/>
    </source>
</evidence>
<evidence type="ECO:0000256" key="8">
    <source>
        <dbReference type="ARBA" id="ARBA00022967"/>
    </source>
</evidence>
<dbReference type="OrthoDB" id="289856at2759"/>
<proteinExistence type="inferred from homology"/>
<keyword evidence="9 11" id="KW-1133">Transmembrane helix</keyword>
<dbReference type="GO" id="GO:0046872">
    <property type="term" value="F:metal ion binding"/>
    <property type="evidence" value="ECO:0007669"/>
    <property type="project" value="UniProtKB-KW"/>
</dbReference>
<keyword evidence="6" id="KW-0067">ATP-binding</keyword>
<dbReference type="Gene3D" id="3.40.1110.10">
    <property type="entry name" value="Calcium-transporting ATPase, cytoplasmic domain N"/>
    <property type="match status" value="1"/>
</dbReference>
<dbReference type="SUPFAM" id="SSF81660">
    <property type="entry name" value="Metal cation-transporting ATPase, ATP-binding domain N"/>
    <property type="match status" value="1"/>
</dbReference>
<sequence>MGFGVTVVVIWSAVLLFLILATIGFVIYRRARTNWLFAKGSELKEKSADMGLRRLTFHSPDERERLFVQSGHRRCWFGAFLLIGWCAVLICSGVNMVFFAIISYFPDVLSSWGTDWNGVMGPWLYVFVLFHVLAAIMITFFHVMRVNFMLPEVSMREATHVLIEEEVDAIDESDMIDPGMTEDEAVPGVARQIYNVWNNMKSKYKQASCTTLVPVTIDKKTKHRGFEYTCVRYLYDEKNDRFRPVGTAEKTADEAHALLKVGGMSSKEAANMEKITGPNAIKVRVPGIFESILVEFCDVIYVFQSIGAWSYVAFSTWNIGIIWLIMMLGAGLIRALLIVRVSQKKIAKMAKLETCVHVLRDGEWVEVGSQDVVLGDLVRVEEQDPLPCDGIVVSGTVIVNESMLTGEPMPIQKFPLEDMRGATVGQKNRAYAGTICMQSTGSFDGKAVMLCTAVGALTSKGQLVRMVLFPQSVRFKYNDQLPIIYTIMFCYAMLITVLYATLTDLGSWIVTVLQILNTIAQSMNPMLPVSMVMGQSVASKRLERKEKIACLQPGRIPVAGKISTMVFDKTGTITKDGMDFAAVIPVDLASGDFLDRVVFDNDLPVGDDTNHHLVAEKVPLIVQYGLASCHTVTSLRDGSLVGNHVDVAMLTTTGWSLPDPDSGSNVIESPAGVASHKLEVVKALDFDHKRMTSGAVVRDLDTNEVMVIVKGSYERINALSVKESIPGDFVTVSEQCAADNFYTLAMAIKTLPSSISDEEVVATSRDKLEDGLRMCGLLLFRNEMKHDSPAAIQALKDGNVRSVVCTGDNVLTGVAIAKQCHILDGDAEGRILIGDFNKESKDLIWSDSDTGEQDCTPVPGVDQLAVTQGAWRYLHSHREKLEAVWEDIFVFARMKPEDKVNVTKYLQSQKLVVGMCGDGGNDCGALRAAHAGMALSDAEASMVSPFSSGRDGRSLFTVVDMIREGRACLTTQLATYSFFIVYGYVLTCIRLSGTIIGNINVGEWVWLTMDIMIGVIMVWTMTLSGPPKKLARFRPTASLLGWRTILACAVPIVSYYIFQIITYAVLWSPSNSSWYEHVNTLDIDVPPKDWMKKGDNYDAPPQVFMLFTVLVTQAYVATYGGHFRKNIVFNWAINILYGCLLVMIFSLLWEEPSDFPCVYRVNCDTGSSLETKNIPLISQYSVGDIGGCFLGPQVRTYQLSTLEMDGWIPDPAYDCRPNGPGSDIAIEKYPWTSPEISTLGYDGPNNAYPRSYRLAMTWILVGYILLQHLFVQFGLLGPLSAYLRKLQMRRREKEVAISEKDTSG</sequence>
<accession>A0A7J6M4P4</accession>
<dbReference type="GO" id="GO:0140358">
    <property type="term" value="F:P-type transmembrane transporter activity"/>
    <property type="evidence" value="ECO:0007669"/>
    <property type="project" value="InterPro"/>
</dbReference>
<dbReference type="PANTHER" id="PTHR45630">
    <property type="entry name" value="CATION-TRANSPORTING ATPASE-RELATED"/>
    <property type="match status" value="1"/>
</dbReference>
<dbReference type="InterPro" id="IPR036412">
    <property type="entry name" value="HAD-like_sf"/>
</dbReference>
<comment type="similarity">
    <text evidence="2">Belongs to the cation transport ATPase (P-type) (TC 3.A.3) family. Type V subfamily.</text>
</comment>
<dbReference type="PRINTS" id="PR00119">
    <property type="entry name" value="CATATPASE"/>
</dbReference>
<evidence type="ECO:0000259" key="12">
    <source>
        <dbReference type="Pfam" id="PF00122"/>
    </source>
</evidence>
<feature type="transmembrane region" description="Helical" evidence="11">
    <location>
        <begin position="6"/>
        <end position="28"/>
    </location>
</feature>
<evidence type="ECO:0000256" key="10">
    <source>
        <dbReference type="ARBA" id="ARBA00023136"/>
    </source>
</evidence>
<comment type="subcellular location">
    <subcellularLocation>
        <location evidence="1">Membrane</location>
        <topology evidence="1">Multi-pass membrane protein</topology>
    </subcellularLocation>
</comment>
<dbReference type="InterPro" id="IPR008250">
    <property type="entry name" value="ATPase_P-typ_transduc_dom_A_sf"/>
</dbReference>
<dbReference type="Gene3D" id="3.40.50.1000">
    <property type="entry name" value="HAD superfamily/HAD-like"/>
    <property type="match status" value="1"/>
</dbReference>
<dbReference type="SFLD" id="SFLDS00003">
    <property type="entry name" value="Haloacid_Dehalogenase"/>
    <property type="match status" value="1"/>
</dbReference>
<organism evidence="13 14">
    <name type="scientific">Perkinsus olseni</name>
    <name type="common">Perkinsus atlanticus</name>
    <dbReference type="NCBI Taxonomy" id="32597"/>
    <lineage>
        <taxon>Eukaryota</taxon>
        <taxon>Sar</taxon>
        <taxon>Alveolata</taxon>
        <taxon>Perkinsozoa</taxon>
        <taxon>Perkinsea</taxon>
        <taxon>Perkinsida</taxon>
        <taxon>Perkinsidae</taxon>
        <taxon>Perkinsus</taxon>
    </lineage>
</organism>
<evidence type="ECO:0000256" key="3">
    <source>
        <dbReference type="ARBA" id="ARBA00022692"/>
    </source>
</evidence>
<reference evidence="13 14" key="1">
    <citation type="submission" date="2020-04" db="EMBL/GenBank/DDBJ databases">
        <title>Perkinsus olseni comparative genomics.</title>
        <authorList>
            <person name="Bogema D.R."/>
        </authorList>
    </citation>
    <scope>NUCLEOTIDE SEQUENCE [LARGE SCALE GENOMIC DNA]</scope>
    <source>
        <strain evidence="13">ATCC PRA-179</strain>
    </source>
</reference>
<evidence type="ECO:0000256" key="5">
    <source>
        <dbReference type="ARBA" id="ARBA00022741"/>
    </source>
</evidence>
<feature type="domain" description="P-type ATPase A" evidence="12">
    <location>
        <begin position="354"/>
        <end position="467"/>
    </location>
</feature>
<dbReference type="PROSITE" id="PS00154">
    <property type="entry name" value="ATPASE_E1_E2"/>
    <property type="match status" value="1"/>
</dbReference>
<evidence type="ECO:0000256" key="2">
    <source>
        <dbReference type="ARBA" id="ARBA00006000"/>
    </source>
</evidence>
<dbReference type="PANTHER" id="PTHR45630:SF11">
    <property type="entry name" value="CATION-TRANSPORTING P-TYPE ATPASE N-TERMINAL DOMAIN-CONTAINING PROTEIN"/>
    <property type="match status" value="1"/>
</dbReference>
<evidence type="ECO:0000256" key="1">
    <source>
        <dbReference type="ARBA" id="ARBA00004141"/>
    </source>
</evidence>
<keyword evidence="7" id="KW-0460">Magnesium</keyword>
<dbReference type="SUPFAM" id="SSF56784">
    <property type="entry name" value="HAD-like"/>
    <property type="match status" value="1"/>
</dbReference>
<evidence type="ECO:0000313" key="13">
    <source>
        <dbReference type="EMBL" id="KAF4666553.1"/>
    </source>
</evidence>
<dbReference type="InterPro" id="IPR059000">
    <property type="entry name" value="ATPase_P-type_domA"/>
</dbReference>
<feature type="transmembrane region" description="Helical" evidence="11">
    <location>
        <begin position="122"/>
        <end position="141"/>
    </location>
</feature>
<evidence type="ECO:0000256" key="6">
    <source>
        <dbReference type="ARBA" id="ARBA00022840"/>
    </source>
</evidence>
<dbReference type="SUPFAM" id="SSF81653">
    <property type="entry name" value="Calcium ATPase, transduction domain A"/>
    <property type="match status" value="1"/>
</dbReference>
<comment type="caution">
    <text evidence="13">The sequence shown here is derived from an EMBL/GenBank/DDBJ whole genome shotgun (WGS) entry which is preliminary data.</text>
</comment>
<dbReference type="Gene3D" id="2.70.150.10">
    <property type="entry name" value="Calcium-transporting ATPase, cytoplasmic transduction domain A"/>
    <property type="match status" value="1"/>
</dbReference>
<feature type="transmembrane region" description="Helical" evidence="11">
    <location>
        <begin position="483"/>
        <end position="502"/>
    </location>
</feature>
<feature type="transmembrane region" description="Helical" evidence="11">
    <location>
        <begin position="292"/>
        <end position="314"/>
    </location>
</feature>
<protein>
    <recommendedName>
        <fullName evidence="12">P-type ATPase A domain-containing protein</fullName>
    </recommendedName>
</protein>
<dbReference type="Proteomes" id="UP000570595">
    <property type="component" value="Unassembled WGS sequence"/>
</dbReference>
<dbReference type="GO" id="GO:0016020">
    <property type="term" value="C:membrane"/>
    <property type="evidence" value="ECO:0007669"/>
    <property type="project" value="UniProtKB-SubCell"/>
</dbReference>
<keyword evidence="5" id="KW-0547">Nucleotide-binding</keyword>
<dbReference type="InterPro" id="IPR023298">
    <property type="entry name" value="ATPase_P-typ_TM_dom_sf"/>
</dbReference>
<evidence type="ECO:0000256" key="9">
    <source>
        <dbReference type="ARBA" id="ARBA00022989"/>
    </source>
</evidence>
<gene>
    <name evidence="13" type="ORF">FOZ61_009594</name>
</gene>
<keyword evidence="4" id="KW-0479">Metal-binding</keyword>
<feature type="transmembrane region" description="Helical" evidence="11">
    <location>
        <begin position="1128"/>
        <end position="1149"/>
    </location>
</feature>
<dbReference type="InterPro" id="IPR006544">
    <property type="entry name" value="P-type_TPase_V"/>
</dbReference>
<dbReference type="InterPro" id="IPR044492">
    <property type="entry name" value="P_typ_ATPase_HD_dom"/>
</dbReference>
<evidence type="ECO:0000313" key="14">
    <source>
        <dbReference type="Proteomes" id="UP000570595"/>
    </source>
</evidence>
<dbReference type="InterPro" id="IPR001757">
    <property type="entry name" value="P_typ_ATPase"/>
</dbReference>
<dbReference type="GO" id="GO:0005524">
    <property type="term" value="F:ATP binding"/>
    <property type="evidence" value="ECO:0007669"/>
    <property type="project" value="UniProtKB-KW"/>
</dbReference>
<dbReference type="SFLD" id="SFLDG00002">
    <property type="entry name" value="C1.7:_P-type_atpase_like"/>
    <property type="match status" value="1"/>
</dbReference>
<keyword evidence="10 11" id="KW-0472">Membrane</keyword>
<dbReference type="EMBL" id="JABAHT010000071">
    <property type="protein sequence ID" value="KAF4666553.1"/>
    <property type="molecule type" value="Genomic_DNA"/>
</dbReference>
<feature type="transmembrane region" description="Helical" evidence="11">
    <location>
        <begin position="1044"/>
        <end position="1066"/>
    </location>
</feature>
<dbReference type="GO" id="GO:0016887">
    <property type="term" value="F:ATP hydrolysis activity"/>
    <property type="evidence" value="ECO:0007669"/>
    <property type="project" value="InterPro"/>
</dbReference>
<dbReference type="NCBIfam" id="TIGR01494">
    <property type="entry name" value="ATPase_P-type"/>
    <property type="match status" value="2"/>
</dbReference>